<sequence length="196" mass="21204">MPPQLYLWAMLRVLTPSTGFIVMGSNDLRRCHRWPTTTALSPVKLTENIVSDHPPEINFKLQPPSVGAAELSVGYLILLKCALSVFVKLGPPQAPTSPGGRLRNFWSGSQGDDDGQLELLVVGSCLRSMQEQRAAGDANRCEVEATACVGRADGHVETEGVHPLVDRGRIKVVQAECRGVQGNDDVEGMRMNLDSG</sequence>
<evidence type="ECO:0000256" key="1">
    <source>
        <dbReference type="SAM" id="SignalP"/>
    </source>
</evidence>
<feature type="signal peptide" evidence="1">
    <location>
        <begin position="1"/>
        <end position="19"/>
    </location>
</feature>
<accession>A0AAD6YUQ8</accession>
<dbReference type="EMBL" id="JARJCW010000001">
    <property type="protein sequence ID" value="KAJ7230143.1"/>
    <property type="molecule type" value="Genomic_DNA"/>
</dbReference>
<evidence type="ECO:0000313" key="3">
    <source>
        <dbReference type="Proteomes" id="UP001219525"/>
    </source>
</evidence>
<comment type="caution">
    <text evidence="2">The sequence shown here is derived from an EMBL/GenBank/DDBJ whole genome shotgun (WGS) entry which is preliminary data.</text>
</comment>
<organism evidence="2 3">
    <name type="scientific">Mycena pura</name>
    <dbReference type="NCBI Taxonomy" id="153505"/>
    <lineage>
        <taxon>Eukaryota</taxon>
        <taxon>Fungi</taxon>
        <taxon>Dikarya</taxon>
        <taxon>Basidiomycota</taxon>
        <taxon>Agaricomycotina</taxon>
        <taxon>Agaricomycetes</taxon>
        <taxon>Agaricomycetidae</taxon>
        <taxon>Agaricales</taxon>
        <taxon>Marasmiineae</taxon>
        <taxon>Mycenaceae</taxon>
        <taxon>Mycena</taxon>
    </lineage>
</organism>
<dbReference type="AlphaFoldDB" id="A0AAD6YUQ8"/>
<gene>
    <name evidence="2" type="ORF">GGX14DRAFT_384101</name>
</gene>
<keyword evidence="3" id="KW-1185">Reference proteome</keyword>
<feature type="chain" id="PRO_5042077308" evidence="1">
    <location>
        <begin position="20"/>
        <end position="196"/>
    </location>
</feature>
<reference evidence="2" key="1">
    <citation type="submission" date="2023-03" db="EMBL/GenBank/DDBJ databases">
        <title>Massive genome expansion in bonnet fungi (Mycena s.s.) driven by repeated elements and novel gene families across ecological guilds.</title>
        <authorList>
            <consortium name="Lawrence Berkeley National Laboratory"/>
            <person name="Harder C.B."/>
            <person name="Miyauchi S."/>
            <person name="Viragh M."/>
            <person name="Kuo A."/>
            <person name="Thoen E."/>
            <person name="Andreopoulos B."/>
            <person name="Lu D."/>
            <person name="Skrede I."/>
            <person name="Drula E."/>
            <person name="Henrissat B."/>
            <person name="Morin E."/>
            <person name="Kohler A."/>
            <person name="Barry K."/>
            <person name="LaButti K."/>
            <person name="Morin E."/>
            <person name="Salamov A."/>
            <person name="Lipzen A."/>
            <person name="Mereny Z."/>
            <person name="Hegedus B."/>
            <person name="Baldrian P."/>
            <person name="Stursova M."/>
            <person name="Weitz H."/>
            <person name="Taylor A."/>
            <person name="Grigoriev I.V."/>
            <person name="Nagy L.G."/>
            <person name="Martin F."/>
            <person name="Kauserud H."/>
        </authorList>
    </citation>
    <scope>NUCLEOTIDE SEQUENCE</scope>
    <source>
        <strain evidence="2">9144</strain>
    </source>
</reference>
<dbReference type="Proteomes" id="UP001219525">
    <property type="component" value="Unassembled WGS sequence"/>
</dbReference>
<protein>
    <submittedName>
        <fullName evidence="2">Uncharacterized protein</fullName>
    </submittedName>
</protein>
<name>A0AAD6YUQ8_9AGAR</name>
<proteinExistence type="predicted"/>
<keyword evidence="1" id="KW-0732">Signal</keyword>
<evidence type="ECO:0000313" key="2">
    <source>
        <dbReference type="EMBL" id="KAJ7230143.1"/>
    </source>
</evidence>